<evidence type="ECO:0008006" key="3">
    <source>
        <dbReference type="Google" id="ProtNLM"/>
    </source>
</evidence>
<gene>
    <name evidence="1" type="ORF">OG563_29175</name>
</gene>
<organism evidence="1 2">
    <name type="scientific">Nocardia vinacea</name>
    <dbReference type="NCBI Taxonomy" id="96468"/>
    <lineage>
        <taxon>Bacteria</taxon>
        <taxon>Bacillati</taxon>
        <taxon>Actinomycetota</taxon>
        <taxon>Actinomycetes</taxon>
        <taxon>Mycobacteriales</taxon>
        <taxon>Nocardiaceae</taxon>
        <taxon>Nocardia</taxon>
    </lineage>
</organism>
<evidence type="ECO:0000313" key="2">
    <source>
        <dbReference type="Proteomes" id="UP001432062"/>
    </source>
</evidence>
<evidence type="ECO:0000313" key="1">
    <source>
        <dbReference type="EMBL" id="WUV43291.1"/>
    </source>
</evidence>
<dbReference type="Proteomes" id="UP001432062">
    <property type="component" value="Chromosome"/>
</dbReference>
<name>A0ABZ1YJZ2_9NOCA</name>
<proteinExistence type="predicted"/>
<dbReference type="EMBL" id="CP109441">
    <property type="protein sequence ID" value="WUV43291.1"/>
    <property type="molecule type" value="Genomic_DNA"/>
</dbReference>
<dbReference type="RefSeq" id="WP_327096488.1">
    <property type="nucleotide sequence ID" value="NZ_CP109149.1"/>
</dbReference>
<sequence>MKSNNRAVVSAVADLRGTPLGQLSGQSLTDLLANLANSSTTGISFSSALI</sequence>
<accession>A0ABZ1YJZ2</accession>
<reference evidence="1" key="1">
    <citation type="submission" date="2022-10" db="EMBL/GenBank/DDBJ databases">
        <title>The complete genomes of actinobacterial strains from the NBC collection.</title>
        <authorList>
            <person name="Joergensen T.S."/>
            <person name="Alvarez Arevalo M."/>
            <person name="Sterndorff E.B."/>
            <person name="Faurdal D."/>
            <person name="Vuksanovic O."/>
            <person name="Mourched A.-S."/>
            <person name="Charusanti P."/>
            <person name="Shaw S."/>
            <person name="Blin K."/>
            <person name="Weber T."/>
        </authorList>
    </citation>
    <scope>NUCLEOTIDE SEQUENCE</scope>
    <source>
        <strain evidence="1">NBC_01482</strain>
    </source>
</reference>
<protein>
    <recommendedName>
        <fullName evidence="3">FXSXX-COOH protein</fullName>
    </recommendedName>
</protein>
<keyword evidence="2" id="KW-1185">Reference proteome</keyword>